<feature type="compositionally biased region" description="Basic and acidic residues" evidence="1">
    <location>
        <begin position="11"/>
        <end position="36"/>
    </location>
</feature>
<name>A0A3P6RKP1_DIBLA</name>
<evidence type="ECO:0000256" key="1">
    <source>
        <dbReference type="SAM" id="MobiDB-lite"/>
    </source>
</evidence>
<dbReference type="AlphaFoldDB" id="A0A3P6RKP1"/>
<reference evidence="2 3" key="1">
    <citation type="submission" date="2018-11" db="EMBL/GenBank/DDBJ databases">
        <authorList>
            <consortium name="Pathogen Informatics"/>
        </authorList>
    </citation>
    <scope>NUCLEOTIDE SEQUENCE [LARGE SCALE GENOMIC DNA]</scope>
</reference>
<evidence type="ECO:0000313" key="2">
    <source>
        <dbReference type="EMBL" id="VDK42588.1"/>
    </source>
</evidence>
<feature type="region of interest" description="Disordered" evidence="1">
    <location>
        <begin position="423"/>
        <end position="459"/>
    </location>
</feature>
<protein>
    <submittedName>
        <fullName evidence="2">Uncharacterized protein</fullName>
    </submittedName>
</protein>
<feature type="non-terminal residue" evidence="2">
    <location>
        <position position="624"/>
    </location>
</feature>
<feature type="compositionally biased region" description="Basic and acidic residues" evidence="1">
    <location>
        <begin position="56"/>
        <end position="80"/>
    </location>
</feature>
<dbReference type="OrthoDB" id="5371837at2759"/>
<dbReference type="Proteomes" id="UP000281553">
    <property type="component" value="Unassembled WGS sequence"/>
</dbReference>
<proteinExistence type="predicted"/>
<organism evidence="2 3">
    <name type="scientific">Dibothriocephalus latus</name>
    <name type="common">Fish tapeworm</name>
    <name type="synonym">Diphyllobothrium latum</name>
    <dbReference type="NCBI Taxonomy" id="60516"/>
    <lineage>
        <taxon>Eukaryota</taxon>
        <taxon>Metazoa</taxon>
        <taxon>Spiralia</taxon>
        <taxon>Lophotrochozoa</taxon>
        <taxon>Platyhelminthes</taxon>
        <taxon>Cestoda</taxon>
        <taxon>Eucestoda</taxon>
        <taxon>Diphyllobothriidea</taxon>
        <taxon>Diphyllobothriidae</taxon>
        <taxon>Dibothriocephalus</taxon>
    </lineage>
</organism>
<feature type="region of interest" description="Disordered" evidence="1">
    <location>
        <begin position="587"/>
        <end position="624"/>
    </location>
</feature>
<gene>
    <name evidence="2" type="ORF">DILT_LOCUS1329</name>
</gene>
<keyword evidence="3" id="KW-1185">Reference proteome</keyword>
<sequence length="624" mass="69718">MDAQFSAIPPQHEEADVHPEATHLGKDLEGMAEPEHSVQPTDTHLHEEDLFASQEAHPDFTKPEEDLTSDYHHEEHEKQRIAQTPDTDDHVIPHEMSAQFAAIPPQHEEADVHPEISKGLDEMAEPEHPVHPTDTLAHEEEPLPSHEAHHDFTKPEEDLTGGYHHEEKEEEHQHMAQTPDAFEHSDDHLIPHEMDAQFAAIPPQHEEADVHAEATHLGKDLEGMAEPDHTVHPTDTLVHEEEPLASHEAHLELTKPEEGLTGGYHHEDEEHQQLAQTPDAFEHGDGHVIPHEMAAQFAAIPAEHEETDVHPEAMHLGKDLEGMAEPEHTVHPTDTLVHEEEPLASHEAHLELTKPEEDLTGGYYHEDEEHQHLAQTPDAFEHVDGHVLPHEMDSQFAAIPPKHEEADVHAEATHLGKDLHEMAESEHTAHPTDIPVHEEEPLPSHEAHHEFTKPEEEAVTGGYRHEEEEHQHLAETPDAFEHGDDHLLPNGIPTAFVQPPVSQEEVDFEAEAERHFSNVGGAEEYEHKMQSPETHEQLAPGVPVHEPFGQFTGEAEHYSAEHPDLLKFQGAGHPIIGFGGDAFGQVKAEAESSQGAEEEEEGEKQQHIETLSANEAAHQMSPPT</sequence>
<evidence type="ECO:0000313" key="3">
    <source>
        <dbReference type="Proteomes" id="UP000281553"/>
    </source>
</evidence>
<feature type="compositionally biased region" description="Basic and acidic residues" evidence="1">
    <location>
        <begin position="423"/>
        <end position="456"/>
    </location>
</feature>
<accession>A0A3P6RKP1</accession>
<feature type="region of interest" description="Disordered" evidence="1">
    <location>
        <begin position="1"/>
        <end position="90"/>
    </location>
</feature>
<dbReference type="EMBL" id="UYRU01008587">
    <property type="protein sequence ID" value="VDK42588.1"/>
    <property type="molecule type" value="Genomic_DNA"/>
</dbReference>